<gene>
    <name evidence="1" type="ORF">NUW58_g9781</name>
</gene>
<reference evidence="1" key="1">
    <citation type="submission" date="2022-10" db="EMBL/GenBank/DDBJ databases">
        <title>Genome Sequence of Xylaria curta.</title>
        <authorList>
            <person name="Buettner E."/>
        </authorList>
    </citation>
    <scope>NUCLEOTIDE SEQUENCE</scope>
    <source>
        <strain evidence="1">Babe10</strain>
    </source>
</reference>
<organism evidence="1 2">
    <name type="scientific">Xylaria curta</name>
    <dbReference type="NCBI Taxonomy" id="42375"/>
    <lineage>
        <taxon>Eukaryota</taxon>
        <taxon>Fungi</taxon>
        <taxon>Dikarya</taxon>
        <taxon>Ascomycota</taxon>
        <taxon>Pezizomycotina</taxon>
        <taxon>Sordariomycetes</taxon>
        <taxon>Xylariomycetidae</taxon>
        <taxon>Xylariales</taxon>
        <taxon>Xylariaceae</taxon>
        <taxon>Xylaria</taxon>
    </lineage>
</organism>
<sequence length="335" mass="35432">MAVDDEGLPAGLIAKVEETQARLSKSRKKRPVPEGWATPDDITTFSVGAFNSLPVSQPTTLTSEGGYSAVGGLEGEVAIYSIEAHKLERSFTVGEPVTDSIWEGSKLFFSTTKGSVKVFENGNELASFTDHAGPATGLAMHPSKAILASVGADKSFVFYDLENLQRATRVYTNAALTTCAFHPDGHLFATGTDAGDIKLFMTSTGEEAAAFSLGAPIQAIVFSENGFWFAATAKGQTTVTIFDLRKQGDASQAKVLDIGSAVQQLAWDYSQQFLATAGVTGVTVQQYNKSSKSWSEPLRAAVSNAVDVVWGPNASNLLVVNSEGVVSVLESQEAS</sequence>
<protein>
    <submittedName>
        <fullName evidence="1">Uncharacterized protein</fullName>
    </submittedName>
</protein>
<comment type="caution">
    <text evidence="1">The sequence shown here is derived from an EMBL/GenBank/DDBJ whole genome shotgun (WGS) entry which is preliminary data.</text>
</comment>
<name>A0ACC1MU69_9PEZI</name>
<evidence type="ECO:0000313" key="2">
    <source>
        <dbReference type="Proteomes" id="UP001143856"/>
    </source>
</evidence>
<accession>A0ACC1MU69</accession>
<keyword evidence="2" id="KW-1185">Reference proteome</keyword>
<dbReference type="EMBL" id="JAPDGR010003763">
    <property type="protein sequence ID" value="KAJ2970156.1"/>
    <property type="molecule type" value="Genomic_DNA"/>
</dbReference>
<proteinExistence type="predicted"/>
<dbReference type="Proteomes" id="UP001143856">
    <property type="component" value="Unassembled WGS sequence"/>
</dbReference>
<evidence type="ECO:0000313" key="1">
    <source>
        <dbReference type="EMBL" id="KAJ2970156.1"/>
    </source>
</evidence>